<protein>
    <recommendedName>
        <fullName evidence="4">Glycosyltransferase</fullName>
        <ecNumber evidence="4">2.4.1.-</ecNumber>
    </recommendedName>
</protein>
<dbReference type="InterPro" id="IPR035595">
    <property type="entry name" value="UDP_glycos_trans_CS"/>
</dbReference>
<dbReference type="PANTHER" id="PTHR11926">
    <property type="entry name" value="GLUCOSYL/GLUCURONOSYL TRANSFERASES"/>
    <property type="match status" value="1"/>
</dbReference>
<dbReference type="GO" id="GO:0080044">
    <property type="term" value="F:quercetin 7-O-glucosyltransferase activity"/>
    <property type="evidence" value="ECO:0007669"/>
    <property type="project" value="TreeGrafter"/>
</dbReference>
<accession>A0A6I9RBL4</accession>
<dbReference type="Proteomes" id="UP000504607">
    <property type="component" value="Chromosome 5"/>
</dbReference>
<gene>
    <name evidence="6" type="primary">LOC105046324</name>
</gene>
<dbReference type="PANTHER" id="PTHR11926:SF1392">
    <property type="entry name" value="GLYCOSYLTRANSFERASE"/>
    <property type="match status" value="1"/>
</dbReference>
<evidence type="ECO:0000256" key="2">
    <source>
        <dbReference type="ARBA" id="ARBA00022679"/>
    </source>
</evidence>
<dbReference type="Pfam" id="PF00201">
    <property type="entry name" value="UDPGT"/>
    <property type="match status" value="1"/>
</dbReference>
<dbReference type="InParanoid" id="A0A6I9RBL4"/>
<dbReference type="SUPFAM" id="SSF53756">
    <property type="entry name" value="UDP-Glycosyltransferase/glycogen phosphorylase"/>
    <property type="match status" value="1"/>
</dbReference>
<dbReference type="KEGG" id="egu:105046324"/>
<comment type="similarity">
    <text evidence="1 3">Belongs to the UDP-glycosyltransferase family.</text>
</comment>
<sequence>MAEVAGEPHVLIFPFPAQGHVPTMLKLAELFLLAGLRITFINTERIHRRLLLNSPTLPPLARLPRFRFRTIPDGLPEDDRRASVPLQELEESIRTRSREPYRDLLAPAGRDPDEWPSVTCVVADGSLPLSWEVAEEVGIPVIFFRTSSACAFWAYYRIPDLIKGGEIPFPEEADWDEKVRGVPGMESFLRRRDLPSFCRNAKTTSDRGLQSVDNATASTRRARALILNTFESLEGPVLSHIRSAIPITYALGPLHLLVKTFENGGSFVTINSVRLSQEDRSCMTWLDSQPPRSVVYVSFGSVAVMSREELMEFWHGLVDSGERFLWVLRSDLVEGKTGEAVPAEAEGTRERGCIVGWAPQEEVLSHPAVGCFLTHSGWNSTLESVSAGVPMICWPCFADQQINSRFVSDVWRIGADMKDKCERSIVEKMVRDVMVRERAERLRTSAMEMAELARRSVAKGGSSYRDYWSLVEHIRAISSNGQQK</sequence>
<dbReference type="AlphaFoldDB" id="A0A6I9RBL4"/>
<dbReference type="GO" id="GO:0080043">
    <property type="term" value="F:quercetin 3-O-glucosyltransferase activity"/>
    <property type="evidence" value="ECO:0007669"/>
    <property type="project" value="TreeGrafter"/>
</dbReference>
<dbReference type="FunCoup" id="A0A6I9RBL4">
    <property type="interactions" value="61"/>
</dbReference>
<proteinExistence type="inferred from homology"/>
<keyword evidence="5" id="KW-1185">Reference proteome</keyword>
<evidence type="ECO:0000256" key="3">
    <source>
        <dbReference type="RuleBase" id="RU003718"/>
    </source>
</evidence>
<dbReference type="FunFam" id="3.40.50.2000:FF:000040">
    <property type="entry name" value="UDP-glycosyltransferase 76C1"/>
    <property type="match status" value="1"/>
</dbReference>
<dbReference type="CDD" id="cd03784">
    <property type="entry name" value="GT1_Gtf-like"/>
    <property type="match status" value="1"/>
</dbReference>
<keyword evidence="3" id="KW-0328">Glycosyltransferase</keyword>
<evidence type="ECO:0000256" key="4">
    <source>
        <dbReference type="RuleBase" id="RU362057"/>
    </source>
</evidence>
<dbReference type="InterPro" id="IPR002213">
    <property type="entry name" value="UDP_glucos_trans"/>
</dbReference>
<dbReference type="GeneID" id="105046324"/>
<keyword evidence="2 3" id="KW-0808">Transferase</keyword>
<dbReference type="EC" id="2.4.1.-" evidence="4"/>
<dbReference type="PROSITE" id="PS00375">
    <property type="entry name" value="UDPGT"/>
    <property type="match status" value="1"/>
</dbReference>
<dbReference type="Gene3D" id="3.40.50.2000">
    <property type="entry name" value="Glycogen Phosphorylase B"/>
    <property type="match status" value="2"/>
</dbReference>
<dbReference type="RefSeq" id="XP_010923185.1">
    <property type="nucleotide sequence ID" value="XM_010924883.3"/>
</dbReference>
<reference evidence="6" key="1">
    <citation type="submission" date="2025-08" db="UniProtKB">
        <authorList>
            <consortium name="RefSeq"/>
        </authorList>
    </citation>
    <scope>IDENTIFICATION</scope>
</reference>
<evidence type="ECO:0000256" key="1">
    <source>
        <dbReference type="ARBA" id="ARBA00009995"/>
    </source>
</evidence>
<evidence type="ECO:0000313" key="6">
    <source>
        <dbReference type="RefSeq" id="XP_010923185.1"/>
    </source>
</evidence>
<evidence type="ECO:0000313" key="5">
    <source>
        <dbReference type="Proteomes" id="UP000504607"/>
    </source>
</evidence>
<name>A0A6I9RBL4_ELAGV</name>
<organism evidence="5 6">
    <name type="scientific">Elaeis guineensis var. tenera</name>
    <name type="common">Oil palm</name>
    <dbReference type="NCBI Taxonomy" id="51953"/>
    <lineage>
        <taxon>Eukaryota</taxon>
        <taxon>Viridiplantae</taxon>
        <taxon>Streptophyta</taxon>
        <taxon>Embryophyta</taxon>
        <taxon>Tracheophyta</taxon>
        <taxon>Spermatophyta</taxon>
        <taxon>Magnoliopsida</taxon>
        <taxon>Liliopsida</taxon>
        <taxon>Arecaceae</taxon>
        <taxon>Arecoideae</taxon>
        <taxon>Cocoseae</taxon>
        <taxon>Elaeidinae</taxon>
        <taxon>Elaeis</taxon>
    </lineage>
</organism>
<dbReference type="OrthoDB" id="5835829at2759"/>